<dbReference type="Proteomes" id="UP000619788">
    <property type="component" value="Unassembled WGS sequence"/>
</dbReference>
<evidence type="ECO:0000313" key="1">
    <source>
        <dbReference type="EMBL" id="GIH95312.1"/>
    </source>
</evidence>
<reference evidence="1 2" key="1">
    <citation type="submission" date="2021-01" db="EMBL/GenBank/DDBJ databases">
        <title>Whole genome shotgun sequence of Planobispora siamensis NBRC 107568.</title>
        <authorList>
            <person name="Komaki H."/>
            <person name="Tamura T."/>
        </authorList>
    </citation>
    <scope>NUCLEOTIDE SEQUENCE [LARGE SCALE GENOMIC DNA]</scope>
    <source>
        <strain evidence="1 2">NBRC 107568</strain>
    </source>
</reference>
<name>A0A8J3WP75_9ACTN</name>
<organism evidence="1 2">
    <name type="scientific">Planobispora siamensis</name>
    <dbReference type="NCBI Taxonomy" id="936338"/>
    <lineage>
        <taxon>Bacteria</taxon>
        <taxon>Bacillati</taxon>
        <taxon>Actinomycetota</taxon>
        <taxon>Actinomycetes</taxon>
        <taxon>Streptosporangiales</taxon>
        <taxon>Streptosporangiaceae</taxon>
        <taxon>Planobispora</taxon>
    </lineage>
</organism>
<dbReference type="RefSeq" id="WP_204067410.1">
    <property type="nucleotide sequence ID" value="NZ_BOOJ01000052.1"/>
</dbReference>
<comment type="caution">
    <text evidence="1">The sequence shown here is derived from an EMBL/GenBank/DDBJ whole genome shotgun (WGS) entry which is preliminary data.</text>
</comment>
<dbReference type="EMBL" id="BOOJ01000052">
    <property type="protein sequence ID" value="GIH95312.1"/>
    <property type="molecule type" value="Genomic_DNA"/>
</dbReference>
<gene>
    <name evidence="1" type="ORF">Psi01_59420</name>
</gene>
<proteinExistence type="predicted"/>
<protein>
    <submittedName>
        <fullName evidence="1">Uncharacterized protein</fullName>
    </submittedName>
</protein>
<dbReference type="AlphaFoldDB" id="A0A8J3WP75"/>
<accession>A0A8J3WP75</accession>
<keyword evidence="2" id="KW-1185">Reference proteome</keyword>
<evidence type="ECO:0000313" key="2">
    <source>
        <dbReference type="Proteomes" id="UP000619788"/>
    </source>
</evidence>
<sequence>MSGIQPGETVKTITQLTDGDTITALIGAGGNRIAVCQGAFVATTPGRPGRRDEFGRLHRGQPRTLVVRNRGREHHIAAGEDWKFFVTSA</sequence>